<dbReference type="AlphaFoldDB" id="A2I3V6"/>
<dbReference type="GO" id="GO:0008033">
    <property type="term" value="P:tRNA processing"/>
    <property type="evidence" value="ECO:0007669"/>
    <property type="project" value="UniProtKB-KW"/>
</dbReference>
<sequence length="279" mass="31970">MDEDVTWDDLINLPIDPPLKRDICLKCRRPIAVCYCKYLPSERLNPLCKIVLLQHPAEEKRCLHTATILSLSLKKEKCVVFTGKKFPQNRHTELPDILNSPNTLLLYPSLHAVDVQDLPKVDETSNFYYTLVIIDGTWAQAKTIYNKSTALHSLKQVKLSKRQGSEYIIRTQPTEGCLSTLETAAEALSILENKPFLKTDLLKPLAALCDYQISHGAVIHESKELRLKNHTYPKLIGKRLKKLLEKTCVEETDLNEIVQSHNEKYEKTKLFPMRSTFIT</sequence>
<dbReference type="PANTHER" id="PTHR21392:SF0">
    <property type="entry name" value="TRNA-URIDINE AMINOCARBOXYPROPYLTRANSFERASE 2"/>
    <property type="match status" value="1"/>
</dbReference>
<dbReference type="Pfam" id="PF03942">
    <property type="entry name" value="DTW"/>
    <property type="match status" value="1"/>
</dbReference>
<reference evidence="8" key="1">
    <citation type="submission" date="2006-10" db="EMBL/GenBank/DDBJ databases">
        <title>Expressed genes of the pink hibiscus mealybug, Maconellicoccus hirsutus.</title>
        <authorList>
            <person name="Hunter W.B."/>
            <person name="Hunnicutt L.E."/>
        </authorList>
    </citation>
    <scope>NUCLEOTIDE SEQUENCE</scope>
</reference>
<evidence type="ECO:0000256" key="3">
    <source>
        <dbReference type="ARBA" id="ARBA00022691"/>
    </source>
</evidence>
<evidence type="ECO:0000256" key="4">
    <source>
        <dbReference type="ARBA" id="ARBA00022694"/>
    </source>
</evidence>
<dbReference type="EMBL" id="EF070459">
    <property type="protein sequence ID" value="ABM55525.1"/>
    <property type="molecule type" value="mRNA"/>
</dbReference>
<evidence type="ECO:0000256" key="5">
    <source>
        <dbReference type="ARBA" id="ARBA00034489"/>
    </source>
</evidence>
<evidence type="ECO:0000256" key="1">
    <source>
        <dbReference type="ARBA" id="ARBA00012386"/>
    </source>
</evidence>
<name>A2I3V6_MACHI</name>
<keyword evidence="3" id="KW-0949">S-adenosyl-L-methionine</keyword>
<evidence type="ECO:0000256" key="6">
    <source>
        <dbReference type="ARBA" id="ARBA00048718"/>
    </source>
</evidence>
<protein>
    <recommendedName>
        <fullName evidence="1">tRNA-uridine aminocarboxypropyltransferase</fullName>
        <ecNumber evidence="1">2.5.1.25</ecNumber>
    </recommendedName>
</protein>
<feature type="domain" description="DTW" evidence="7">
    <location>
        <begin position="20"/>
        <end position="217"/>
    </location>
</feature>
<keyword evidence="2" id="KW-0808">Transferase</keyword>
<dbReference type="GO" id="GO:0016432">
    <property type="term" value="F:tRNA-uridine aminocarboxypropyltransferase activity"/>
    <property type="evidence" value="ECO:0007669"/>
    <property type="project" value="UniProtKB-EC"/>
</dbReference>
<keyword evidence="4" id="KW-0819">tRNA processing</keyword>
<dbReference type="EC" id="2.5.1.25" evidence="1"/>
<comment type="catalytic activity">
    <reaction evidence="6">
        <text>a uridine in tRNA + S-adenosyl-L-methionine = a 3-[(3S)-3-amino-3-carboxypropyl]uridine in tRNA + S-methyl-5'-thioadenosine + H(+)</text>
        <dbReference type="Rhea" id="RHEA:62432"/>
        <dbReference type="Rhea" id="RHEA-COMP:13339"/>
        <dbReference type="Rhea" id="RHEA-COMP:16092"/>
        <dbReference type="ChEBI" id="CHEBI:15378"/>
        <dbReference type="ChEBI" id="CHEBI:17509"/>
        <dbReference type="ChEBI" id="CHEBI:59789"/>
        <dbReference type="ChEBI" id="CHEBI:65315"/>
        <dbReference type="ChEBI" id="CHEBI:82930"/>
        <dbReference type="EC" id="2.5.1.25"/>
    </reaction>
</comment>
<dbReference type="InterPro" id="IPR039262">
    <property type="entry name" value="DTWD2/TAPT"/>
</dbReference>
<accession>A2I3V6</accession>
<proteinExistence type="evidence at transcript level"/>
<organism evidence="8">
    <name type="scientific">Maconellicoccus hirsutus</name>
    <name type="common">Pink hibiscus mealybug</name>
    <dbReference type="NCBI Taxonomy" id="177089"/>
    <lineage>
        <taxon>Eukaryota</taxon>
        <taxon>Metazoa</taxon>
        <taxon>Ecdysozoa</taxon>
        <taxon>Arthropoda</taxon>
        <taxon>Hexapoda</taxon>
        <taxon>Insecta</taxon>
        <taxon>Pterygota</taxon>
        <taxon>Neoptera</taxon>
        <taxon>Paraneoptera</taxon>
        <taxon>Hemiptera</taxon>
        <taxon>Sternorrhyncha</taxon>
        <taxon>Coccoidea</taxon>
        <taxon>Pseudococcidae</taxon>
        <taxon>Maconellicoccus</taxon>
    </lineage>
</organism>
<evidence type="ECO:0000256" key="2">
    <source>
        <dbReference type="ARBA" id="ARBA00022679"/>
    </source>
</evidence>
<evidence type="ECO:0000259" key="7">
    <source>
        <dbReference type="SMART" id="SM01144"/>
    </source>
</evidence>
<comment type="similarity">
    <text evidence="5">Belongs to the TDD superfamily. DTWD2 family.</text>
</comment>
<dbReference type="SMART" id="SM01144">
    <property type="entry name" value="DTW"/>
    <property type="match status" value="1"/>
</dbReference>
<evidence type="ECO:0000313" key="8">
    <source>
        <dbReference type="EMBL" id="ABM55525.1"/>
    </source>
</evidence>
<dbReference type="PANTHER" id="PTHR21392">
    <property type="entry name" value="TRNA-URIDINE AMINOCARBOXYPROPYLTRANSFERASE 2"/>
    <property type="match status" value="1"/>
</dbReference>
<dbReference type="InterPro" id="IPR005636">
    <property type="entry name" value="DTW"/>
</dbReference>